<name>A0A1D7XK62_9CLOT</name>
<dbReference type="Proteomes" id="UP000094652">
    <property type="component" value="Chromosome"/>
</dbReference>
<accession>A0A1D7XK62</accession>
<dbReference type="KEGG" id="ctae:BGI42_08255"/>
<dbReference type="OrthoDB" id="10012629at2"/>
<organism evidence="1 2">
    <name type="scientific">Clostridium taeniosporum</name>
    <dbReference type="NCBI Taxonomy" id="394958"/>
    <lineage>
        <taxon>Bacteria</taxon>
        <taxon>Bacillati</taxon>
        <taxon>Bacillota</taxon>
        <taxon>Clostridia</taxon>
        <taxon>Eubacteriales</taxon>
        <taxon>Clostridiaceae</taxon>
        <taxon>Clostridium</taxon>
    </lineage>
</organism>
<dbReference type="EMBL" id="CP017253">
    <property type="protein sequence ID" value="AOR23723.1"/>
    <property type="molecule type" value="Genomic_DNA"/>
</dbReference>
<dbReference type="RefSeq" id="WP_069679872.1">
    <property type="nucleotide sequence ID" value="NZ_CP017253.2"/>
</dbReference>
<proteinExistence type="predicted"/>
<dbReference type="AlphaFoldDB" id="A0A1D7XK62"/>
<evidence type="ECO:0000313" key="2">
    <source>
        <dbReference type="Proteomes" id="UP000094652"/>
    </source>
</evidence>
<sequence length="541" mass="59257">MKKDEENSIKDKDIINLINYKNRIIMITSDINEITFTSEGNECNAGILIKERNRDLLIRIDNLYLNSVNQITFDFRGGNKCNYKSKLLYSGTNTIISEDNITICISNNQTVEIKGEENSLLNIYGGTEMPAIGNNEWTAGSGHLIFSGCGNVEVKGGAGCKYYENLEHRGRCGCYSIGFLNKNITDTSTIKILENVNLKAIGGNGQSISSITLNKCSGCGGSAINIEDNSSFEKVGFGNLELIGGDAGKSIGNYACGNCADGGDAIKIKSGLINITSPAILKGGKGGSVDSKTEKVISKAGNGGDCISISKSELDENVRHAKIRIDNYVQAEGGDGGNSGVYFENESILGNDGGNGGNFINSNNFKIEAAIGNIFFTGGEGGKGGCGETIGKNGISGEKFKGDNIYYTEFVKEENEDLYKELDDLAKKESLLDFNNFSQEHIKKEDIEIIKDDKEINHENYNKNFYIEEKEVIEDIQLKENKIGYGDENNQLEIFPNLNEKNKLVKIENQALPVEYKEASKHSTNIIKRLFDYIKNLINKN</sequence>
<protein>
    <submittedName>
        <fullName evidence="1">Uncharacterized protein</fullName>
    </submittedName>
</protein>
<keyword evidence="2" id="KW-1185">Reference proteome</keyword>
<gene>
    <name evidence="1" type="ORF">BGI42_08255</name>
</gene>
<evidence type="ECO:0000313" key="1">
    <source>
        <dbReference type="EMBL" id="AOR23723.1"/>
    </source>
</evidence>
<reference evidence="2" key="1">
    <citation type="submission" date="2016-09" db="EMBL/GenBank/DDBJ databases">
        <title>Genomics of Clostridium taeniosporum, an organism which forms endospores with ribbon-like appendages.</title>
        <authorList>
            <person name="Walker J.R."/>
        </authorList>
    </citation>
    <scope>NUCLEOTIDE SEQUENCE [LARGE SCALE GENOMIC DNA]</scope>
    <source>
        <strain evidence="2">1/k</strain>
    </source>
</reference>